<accession>A0A7T4N573</accession>
<gene>
    <name evidence="1" type="ORF">I6I06_02405</name>
</gene>
<reference evidence="1 2" key="1">
    <citation type="submission" date="2020-12" db="EMBL/GenBank/DDBJ databases">
        <title>FDA dAtabase for Regulatory Grade micrObial Sequences (FDA-ARGOS): Supporting development and validation of Infectious Disease Dx tests.</title>
        <authorList>
            <person name="Nelson B."/>
            <person name="Plummer A."/>
            <person name="Tallon L."/>
            <person name="Sadzewicz L."/>
            <person name="Zhao X."/>
            <person name="Boylan J."/>
            <person name="Ott S."/>
            <person name="Bowen H."/>
            <person name="Vavikolanu K."/>
            <person name="Mehta A."/>
            <person name="Aluvathingal J."/>
            <person name="Nadendla S."/>
            <person name="Myers T."/>
            <person name="Yan Y."/>
            <person name="Sichtig H."/>
        </authorList>
    </citation>
    <scope>NUCLEOTIDE SEQUENCE [LARGE SCALE GENOMIC DNA]</scope>
    <source>
        <strain evidence="1 2">FDAARGOS_1049</strain>
    </source>
</reference>
<sequence>MLIFQFGSLCVAIGDPRFNPGRLKVSPGVKTLEMQGRLFAALYLRRHLNTDWGDISEADRLFNDVSLCNDGRLASSYRIASDITLWIITEADRSVTTIRLPDES</sequence>
<dbReference type="Proteomes" id="UP000595610">
    <property type="component" value="Chromosome 1"/>
</dbReference>
<proteinExistence type="predicted"/>
<evidence type="ECO:0000313" key="1">
    <source>
        <dbReference type="EMBL" id="QQC65461.1"/>
    </source>
</evidence>
<protein>
    <recommendedName>
        <fullName evidence="3">Type I restriction endonuclease subunit M</fullName>
    </recommendedName>
</protein>
<organism evidence="1 2">
    <name type="scientific">Paraburkholderia ginsengisoli</name>
    <dbReference type="NCBI Taxonomy" id="311231"/>
    <lineage>
        <taxon>Bacteria</taxon>
        <taxon>Pseudomonadati</taxon>
        <taxon>Pseudomonadota</taxon>
        <taxon>Betaproteobacteria</taxon>
        <taxon>Burkholderiales</taxon>
        <taxon>Burkholderiaceae</taxon>
        <taxon>Paraburkholderia</taxon>
    </lineage>
</organism>
<dbReference type="AlphaFoldDB" id="A0A7T4N573"/>
<dbReference type="EMBL" id="CP066075">
    <property type="protein sequence ID" value="QQC65461.1"/>
    <property type="molecule type" value="Genomic_DNA"/>
</dbReference>
<evidence type="ECO:0000313" key="2">
    <source>
        <dbReference type="Proteomes" id="UP000595610"/>
    </source>
</evidence>
<dbReference type="KEGG" id="pgis:I6I06_02405"/>
<keyword evidence="2" id="KW-1185">Reference proteome</keyword>
<evidence type="ECO:0008006" key="3">
    <source>
        <dbReference type="Google" id="ProtNLM"/>
    </source>
</evidence>
<name>A0A7T4N573_9BURK</name>